<reference evidence="2 3" key="2">
    <citation type="submission" date="2018-10" db="EMBL/GenBank/DDBJ databases">
        <authorList>
            <consortium name="Pathogen Informatics"/>
        </authorList>
    </citation>
    <scope>NUCLEOTIDE SEQUENCE [LARGE SCALE GENOMIC DNA]</scope>
</reference>
<dbReference type="OrthoDB" id="10251809at2759"/>
<proteinExistence type="predicted"/>
<reference evidence="4" key="1">
    <citation type="submission" date="2017-02" db="UniProtKB">
        <authorList>
            <consortium name="WormBaseParasite"/>
        </authorList>
    </citation>
    <scope>IDENTIFICATION</scope>
</reference>
<dbReference type="GO" id="GO:0045505">
    <property type="term" value="F:dynein intermediate chain binding"/>
    <property type="evidence" value="ECO:0007669"/>
    <property type="project" value="InterPro"/>
</dbReference>
<dbReference type="PANTHER" id="PTHR22878">
    <property type="entry name" value="DYNEIN HEAVY CHAIN 6, AXONEMAL-LIKE-RELATED"/>
    <property type="match status" value="1"/>
</dbReference>
<dbReference type="Pfam" id="PF12781">
    <property type="entry name" value="AAA_9"/>
    <property type="match status" value="1"/>
</dbReference>
<dbReference type="InterPro" id="IPR027417">
    <property type="entry name" value="P-loop_NTPase"/>
</dbReference>
<dbReference type="WBParaSite" id="MCOS_0000352501-mRNA-1">
    <property type="protein sequence ID" value="MCOS_0000352501-mRNA-1"/>
    <property type="gene ID" value="MCOS_0000352501"/>
</dbReference>
<evidence type="ECO:0000259" key="1">
    <source>
        <dbReference type="Pfam" id="PF12781"/>
    </source>
</evidence>
<dbReference type="GO" id="GO:0051959">
    <property type="term" value="F:dynein light intermediate chain binding"/>
    <property type="evidence" value="ECO:0007669"/>
    <property type="project" value="InterPro"/>
</dbReference>
<dbReference type="Gene3D" id="3.40.50.300">
    <property type="entry name" value="P-loop containing nucleotide triphosphate hydrolases"/>
    <property type="match status" value="1"/>
</dbReference>
<dbReference type="InterPro" id="IPR026983">
    <property type="entry name" value="DHC"/>
</dbReference>
<name>A0A0R3U9C8_MESCO</name>
<protein>
    <submittedName>
        <fullName evidence="4">AAA_9 domain-containing protein</fullName>
    </submittedName>
</protein>
<dbReference type="PANTHER" id="PTHR22878:SF63">
    <property type="entry name" value="DYNEIN AXONEMAL HEAVY CHAIN 10"/>
    <property type="match status" value="1"/>
</dbReference>
<keyword evidence="3" id="KW-1185">Reference proteome</keyword>
<evidence type="ECO:0000313" key="2">
    <source>
        <dbReference type="EMBL" id="VDD77523.1"/>
    </source>
</evidence>
<dbReference type="GO" id="GO:0007018">
    <property type="term" value="P:microtubule-based movement"/>
    <property type="evidence" value="ECO:0007669"/>
    <property type="project" value="InterPro"/>
</dbReference>
<gene>
    <name evidence="2" type="ORF">MCOS_LOCUS3526</name>
</gene>
<evidence type="ECO:0000313" key="4">
    <source>
        <dbReference type="WBParaSite" id="MCOS_0000352501-mRNA-1"/>
    </source>
</evidence>
<accession>A0A0R3U9C8</accession>
<dbReference type="AlphaFoldDB" id="A0A0R3U9C8"/>
<organism evidence="4">
    <name type="scientific">Mesocestoides corti</name>
    <name type="common">Flatworm</name>
    <dbReference type="NCBI Taxonomy" id="53468"/>
    <lineage>
        <taxon>Eukaryota</taxon>
        <taxon>Metazoa</taxon>
        <taxon>Spiralia</taxon>
        <taxon>Lophotrochozoa</taxon>
        <taxon>Platyhelminthes</taxon>
        <taxon>Cestoda</taxon>
        <taxon>Eucestoda</taxon>
        <taxon>Cyclophyllidea</taxon>
        <taxon>Mesocestoididae</taxon>
        <taxon>Mesocestoides</taxon>
    </lineage>
</organism>
<dbReference type="Proteomes" id="UP000267029">
    <property type="component" value="Unassembled WGS sequence"/>
</dbReference>
<sequence length="168" mass="19024">MEENNGLRVATFSDSDFLKHLELAIKFGTPFLFQDVDEYIDPIIHNVLAKNIQGDKNCTFVVLGDKEVDCDCNFRLYLNTKLSNPRYGPRVFGDAIVINCTITEAALEDQLLGIIVRHEQSSLEEKRQMLVHTISFGQSFYYCEYDLNGGVLSWSAHGHMPNSQEGQS</sequence>
<dbReference type="EMBL" id="UXSR01000831">
    <property type="protein sequence ID" value="VDD77523.1"/>
    <property type="molecule type" value="Genomic_DNA"/>
</dbReference>
<feature type="domain" description="Dynein heavy chain ATP-binding dynein motor region" evidence="1">
    <location>
        <begin position="2"/>
        <end position="134"/>
    </location>
</feature>
<evidence type="ECO:0000313" key="3">
    <source>
        <dbReference type="Proteomes" id="UP000267029"/>
    </source>
</evidence>
<dbReference type="InterPro" id="IPR035706">
    <property type="entry name" value="AAA_9"/>
</dbReference>
<dbReference type="STRING" id="53468.A0A0R3U9C8"/>
<dbReference type="GO" id="GO:0030286">
    <property type="term" value="C:dynein complex"/>
    <property type="evidence" value="ECO:0007669"/>
    <property type="project" value="InterPro"/>
</dbReference>